<reference evidence="2 3" key="1">
    <citation type="submission" date="2017-08" db="EMBL/GenBank/DDBJ databases">
        <title>Infants hospitalized years apart are colonized by the same room-sourced microbial strains.</title>
        <authorList>
            <person name="Brooks B."/>
            <person name="Olm M.R."/>
            <person name="Firek B.A."/>
            <person name="Baker R."/>
            <person name="Thomas B.C."/>
            <person name="Morowitz M.J."/>
            <person name="Banfield J.F."/>
        </authorList>
    </citation>
    <scope>NUCLEOTIDE SEQUENCE [LARGE SCALE GENOMIC DNA]</scope>
    <source>
        <strain evidence="2">S2_012_000_R2_81</strain>
    </source>
</reference>
<dbReference type="EMBL" id="QFOD01000001">
    <property type="protein sequence ID" value="PZP36633.1"/>
    <property type="molecule type" value="Genomic_DNA"/>
</dbReference>
<name>A0A2W5E1M1_9BURK</name>
<dbReference type="AlphaFoldDB" id="A0A2W5E1M1"/>
<gene>
    <name evidence="2" type="ORF">DI603_01340</name>
</gene>
<keyword evidence="1" id="KW-0472">Membrane</keyword>
<organism evidence="2 3">
    <name type="scientific">Roseateles depolymerans</name>
    <dbReference type="NCBI Taxonomy" id="76731"/>
    <lineage>
        <taxon>Bacteria</taxon>
        <taxon>Pseudomonadati</taxon>
        <taxon>Pseudomonadota</taxon>
        <taxon>Betaproteobacteria</taxon>
        <taxon>Burkholderiales</taxon>
        <taxon>Sphaerotilaceae</taxon>
        <taxon>Roseateles</taxon>
    </lineage>
</organism>
<evidence type="ECO:0000313" key="3">
    <source>
        <dbReference type="Proteomes" id="UP000249633"/>
    </source>
</evidence>
<evidence type="ECO:0000313" key="2">
    <source>
        <dbReference type="EMBL" id="PZP36633.1"/>
    </source>
</evidence>
<keyword evidence="1" id="KW-0812">Transmembrane</keyword>
<accession>A0A2W5E1M1</accession>
<evidence type="ECO:0008006" key="4">
    <source>
        <dbReference type="Google" id="ProtNLM"/>
    </source>
</evidence>
<feature type="transmembrane region" description="Helical" evidence="1">
    <location>
        <begin position="56"/>
        <end position="78"/>
    </location>
</feature>
<evidence type="ECO:0000256" key="1">
    <source>
        <dbReference type="SAM" id="Phobius"/>
    </source>
</evidence>
<proteinExistence type="predicted"/>
<dbReference type="Proteomes" id="UP000249633">
    <property type="component" value="Unassembled WGS sequence"/>
</dbReference>
<protein>
    <recommendedName>
        <fullName evidence="4">Transmembrane protein</fullName>
    </recommendedName>
</protein>
<comment type="caution">
    <text evidence="2">The sequence shown here is derived from an EMBL/GenBank/DDBJ whole genome shotgun (WGS) entry which is preliminary data.</text>
</comment>
<sequence>MDPTLVPSRKARRAMAVVWPAFLMAGVLEMLVFSVVDPQELRWFGSVPVELSTQAVYTLAFVVFWVVLMLASSLSLLLMQLPEHEGGPAPRAPGWPR</sequence>
<keyword evidence="1" id="KW-1133">Transmembrane helix</keyword>
<feature type="transmembrane region" description="Helical" evidence="1">
    <location>
        <begin position="16"/>
        <end position="36"/>
    </location>
</feature>